<accession>A0A538TU46</accession>
<comment type="similarity">
    <text evidence="1">Belongs to the MEMO1 family.</text>
</comment>
<dbReference type="NCBIfam" id="TIGR04336">
    <property type="entry name" value="AmmeMemoSam_B"/>
    <property type="match status" value="1"/>
</dbReference>
<gene>
    <name evidence="3" type="primary">amrB</name>
    <name evidence="3" type="ORF">E6K78_05560</name>
</gene>
<evidence type="ECO:0000256" key="2">
    <source>
        <dbReference type="SAM" id="MobiDB-lite"/>
    </source>
</evidence>
<dbReference type="Gene3D" id="3.40.830.10">
    <property type="entry name" value="LigB-like"/>
    <property type="match status" value="1"/>
</dbReference>
<dbReference type="Proteomes" id="UP000316609">
    <property type="component" value="Unassembled WGS sequence"/>
</dbReference>
<reference evidence="3 4" key="1">
    <citation type="journal article" date="2019" name="Nat. Microbiol.">
        <title>Mediterranean grassland soil C-N compound turnover is dependent on rainfall and depth, and is mediated by genomically divergent microorganisms.</title>
        <authorList>
            <person name="Diamond S."/>
            <person name="Andeer P.F."/>
            <person name="Li Z."/>
            <person name="Crits-Christoph A."/>
            <person name="Burstein D."/>
            <person name="Anantharaman K."/>
            <person name="Lane K.R."/>
            <person name="Thomas B.C."/>
            <person name="Pan C."/>
            <person name="Northen T.R."/>
            <person name="Banfield J.F."/>
        </authorList>
    </citation>
    <scope>NUCLEOTIDE SEQUENCE [LARGE SCALE GENOMIC DNA]</scope>
    <source>
        <strain evidence="3">WS_8</strain>
    </source>
</reference>
<dbReference type="PANTHER" id="PTHR11060">
    <property type="entry name" value="PROTEIN MEMO1"/>
    <property type="match status" value="1"/>
</dbReference>
<dbReference type="InterPro" id="IPR002737">
    <property type="entry name" value="MEMO1_fam"/>
</dbReference>
<comment type="caution">
    <text evidence="3">The sequence shown here is derived from an EMBL/GenBank/DDBJ whole genome shotgun (WGS) entry which is preliminary data.</text>
</comment>
<dbReference type="CDD" id="cd07361">
    <property type="entry name" value="MEMO_like"/>
    <property type="match status" value="1"/>
</dbReference>
<name>A0A538TU46_UNCEI</name>
<dbReference type="PANTHER" id="PTHR11060:SF0">
    <property type="entry name" value="PROTEIN MEMO1"/>
    <property type="match status" value="1"/>
</dbReference>
<proteinExistence type="inferred from homology"/>
<dbReference type="AlphaFoldDB" id="A0A538TU46"/>
<evidence type="ECO:0000256" key="1">
    <source>
        <dbReference type="ARBA" id="ARBA00006315"/>
    </source>
</evidence>
<evidence type="ECO:0000313" key="4">
    <source>
        <dbReference type="Proteomes" id="UP000316609"/>
    </source>
</evidence>
<sequence>MPIDPPNPTPSRIVTPTGEPAGGSSAEPPSARIVLPPGASVDETDPLPEYPSLRPLEIVPVRDRDRDLLLVTDPLGVMPAPVALPLEALELLRLLDGSVSLNDLAAEVVRGSSDLRAAGQVRDFVAQLDRMLMLDSPRFERAYAEARVSYHRLEIRQATLGDLSYPEDPSELTRFLDQHFAEAERMRSEAGEAPVAADAAPRALLVPHLDPRRAGAAIARAYLELGTATEPPLRVVLFGVGHALLQGRLALTRKHFETPFGRIDCDLPFVDAVAAAVGEPAYREELVHRDEHSIEFQALYLRRRCGGRRLRLVPILCGGFHGLLEAGRTPREDEAFEALIQAVRDQAERLEGATLYMASADLSHVGTRFGDPALDERTLGEVETSDRAALEAARTGDADGWYGAIAAHQDSTRVCGWAAIYAMLRCAAPEPGRLLCYQQSKEGDGSAVSVAAMAWSR</sequence>
<protein>
    <submittedName>
        <fullName evidence="3">AmmeMemoRadiSam system protein B</fullName>
    </submittedName>
</protein>
<evidence type="ECO:0000313" key="3">
    <source>
        <dbReference type="EMBL" id="TMQ67118.1"/>
    </source>
</evidence>
<dbReference type="Pfam" id="PF01875">
    <property type="entry name" value="Memo"/>
    <property type="match status" value="1"/>
</dbReference>
<feature type="region of interest" description="Disordered" evidence="2">
    <location>
        <begin position="1"/>
        <end position="46"/>
    </location>
</feature>
<organism evidence="3 4">
    <name type="scientific">Eiseniibacteriota bacterium</name>
    <dbReference type="NCBI Taxonomy" id="2212470"/>
    <lineage>
        <taxon>Bacteria</taxon>
        <taxon>Candidatus Eiseniibacteriota</taxon>
    </lineage>
</organism>
<dbReference type="EMBL" id="VBOY01000048">
    <property type="protein sequence ID" value="TMQ67118.1"/>
    <property type="molecule type" value="Genomic_DNA"/>
</dbReference>